<dbReference type="RefSeq" id="WP_091964029.1">
    <property type="nucleotide sequence ID" value="NZ_FOLH01000005.1"/>
</dbReference>
<evidence type="ECO:0000313" key="3">
    <source>
        <dbReference type="Proteomes" id="UP000199058"/>
    </source>
</evidence>
<dbReference type="Proteomes" id="UP000199058">
    <property type="component" value="Unassembled WGS sequence"/>
</dbReference>
<dbReference type="Pfam" id="PF04351">
    <property type="entry name" value="PilP"/>
    <property type="match status" value="1"/>
</dbReference>
<evidence type="ECO:0000256" key="1">
    <source>
        <dbReference type="SAM" id="MobiDB-lite"/>
    </source>
</evidence>
<dbReference type="InterPro" id="IPR007446">
    <property type="entry name" value="PilP"/>
</dbReference>
<proteinExistence type="predicted"/>
<dbReference type="Gene3D" id="2.30.30.830">
    <property type="match status" value="1"/>
</dbReference>
<organism evidence="2 3">
    <name type="scientific">Marinospirillum celere</name>
    <dbReference type="NCBI Taxonomy" id="1122252"/>
    <lineage>
        <taxon>Bacteria</taxon>
        <taxon>Pseudomonadati</taxon>
        <taxon>Pseudomonadota</taxon>
        <taxon>Gammaproteobacteria</taxon>
        <taxon>Oceanospirillales</taxon>
        <taxon>Oceanospirillaceae</taxon>
        <taxon>Marinospirillum</taxon>
    </lineage>
</organism>
<evidence type="ECO:0000313" key="2">
    <source>
        <dbReference type="EMBL" id="SFC37726.1"/>
    </source>
</evidence>
<reference evidence="2 3" key="1">
    <citation type="submission" date="2016-10" db="EMBL/GenBank/DDBJ databases">
        <authorList>
            <person name="de Groot N.N."/>
        </authorList>
    </citation>
    <scope>NUCLEOTIDE SEQUENCE [LARGE SCALE GENOMIC DNA]</scope>
    <source>
        <strain evidence="2 3">DSM 18438</strain>
    </source>
</reference>
<sequence length="178" mass="20435">MIQPNKLLRLAILCLSFWLLSGCSDQPRTEEIAEKLQEFKERPRGRIDPLPEFPEPVIARYTRSNQRDPFTPDRQLLPQLPSPADSARAPDPDRQRSPLEKWNLSELALRGIMQKGDQIRGLVLTPDRQLVTVRVGDYIGRDHGRITAINAKSIQLVELIHDNQGGWQERDQELTLSR</sequence>
<dbReference type="PROSITE" id="PS51257">
    <property type="entry name" value="PROKAR_LIPOPROTEIN"/>
    <property type="match status" value="1"/>
</dbReference>
<feature type="compositionally biased region" description="Basic and acidic residues" evidence="1">
    <location>
        <begin position="88"/>
        <end position="98"/>
    </location>
</feature>
<dbReference type="AlphaFoldDB" id="A0A1I1IN91"/>
<dbReference type="PIRSF" id="PIRSF016481">
    <property type="entry name" value="Pilus_assembly_PilP"/>
    <property type="match status" value="1"/>
</dbReference>
<gene>
    <name evidence="2" type="ORF">SAMN05660443_2416</name>
</gene>
<dbReference type="OrthoDB" id="5296580at2"/>
<dbReference type="EMBL" id="FOLH01000005">
    <property type="protein sequence ID" value="SFC37726.1"/>
    <property type="molecule type" value="Genomic_DNA"/>
</dbReference>
<protein>
    <submittedName>
        <fullName evidence="2">Type IV pilus assembly protein PilP</fullName>
    </submittedName>
</protein>
<accession>A0A1I1IN91</accession>
<name>A0A1I1IN91_9GAMM</name>
<dbReference type="STRING" id="1122252.SAMN05660443_2416"/>
<keyword evidence="3" id="KW-1185">Reference proteome</keyword>
<feature type="region of interest" description="Disordered" evidence="1">
    <location>
        <begin position="65"/>
        <end position="98"/>
    </location>
</feature>